<sequence length="278" mass="31185">MLAVFDQPFSQINEFAWAFSTTTQIDVVAALKIGETLQVKFDEPLGTAEHVLRFHFPSGIADSGYGEYGFSAQVDCLAATGFQVISSFEPGSKTTESRLPFFMGFRIFGRRLGADGRPLWREMLGQAVQEGLRQRWAQAILFAAFALESFMDSLLFSRLNLTGMGTDYTDHVLRVGEKKAELAGLNVVLKRNLSKNAVNREYETLNTAVFSPRNKMAHGHRRVSETTEAEALAAIREVVRFVWDWDPTQRHLLLPEVPYHDMSILIDKELTDDAASMA</sequence>
<evidence type="ECO:0000313" key="1">
    <source>
        <dbReference type="EMBL" id="OAK60173.1"/>
    </source>
</evidence>
<evidence type="ECO:0000313" key="2">
    <source>
        <dbReference type="Proteomes" id="UP000077852"/>
    </source>
</evidence>
<accession>A0AA91DJW4</accession>
<proteinExistence type="predicted"/>
<reference evidence="1 2" key="1">
    <citation type="submission" date="2016-03" db="EMBL/GenBank/DDBJ databases">
        <title>Genome sequence of Variovorax paradoxus KB5.</title>
        <authorList>
            <person name="Jeong H."/>
            <person name="Hong C.E."/>
            <person name="Jo S.H."/>
            <person name="Park J.M."/>
        </authorList>
    </citation>
    <scope>NUCLEOTIDE SEQUENCE [LARGE SCALE GENOMIC DNA]</scope>
    <source>
        <strain evidence="1 2">KB5</strain>
    </source>
</reference>
<gene>
    <name evidence="1" type="ORF">A3K87_23915</name>
</gene>
<comment type="caution">
    <text evidence="1">The sequence shown here is derived from an EMBL/GenBank/DDBJ whole genome shotgun (WGS) entry which is preliminary data.</text>
</comment>
<dbReference type="Proteomes" id="UP000077852">
    <property type="component" value="Unassembled WGS sequence"/>
</dbReference>
<dbReference type="EMBL" id="LVHG01000063">
    <property type="protein sequence ID" value="OAK60173.1"/>
    <property type="molecule type" value="Genomic_DNA"/>
</dbReference>
<organism evidence="1 2">
    <name type="scientific">Variovorax paradoxus</name>
    <dbReference type="NCBI Taxonomy" id="34073"/>
    <lineage>
        <taxon>Bacteria</taxon>
        <taxon>Pseudomonadati</taxon>
        <taxon>Pseudomonadota</taxon>
        <taxon>Betaproteobacteria</taxon>
        <taxon>Burkholderiales</taxon>
        <taxon>Comamonadaceae</taxon>
        <taxon>Variovorax</taxon>
    </lineage>
</organism>
<name>A0AA91DJW4_VARPD</name>
<dbReference type="AlphaFoldDB" id="A0AA91DJW4"/>
<protein>
    <submittedName>
        <fullName evidence="1">Uncharacterized protein</fullName>
    </submittedName>
</protein>